<organism evidence="1 2">
    <name type="scientific">Characodon lateralis</name>
    <dbReference type="NCBI Taxonomy" id="208331"/>
    <lineage>
        <taxon>Eukaryota</taxon>
        <taxon>Metazoa</taxon>
        <taxon>Chordata</taxon>
        <taxon>Craniata</taxon>
        <taxon>Vertebrata</taxon>
        <taxon>Euteleostomi</taxon>
        <taxon>Actinopterygii</taxon>
        <taxon>Neopterygii</taxon>
        <taxon>Teleostei</taxon>
        <taxon>Neoteleostei</taxon>
        <taxon>Acanthomorphata</taxon>
        <taxon>Ovalentaria</taxon>
        <taxon>Atherinomorphae</taxon>
        <taxon>Cyprinodontiformes</taxon>
        <taxon>Goodeidae</taxon>
        <taxon>Characodon</taxon>
    </lineage>
</organism>
<sequence length="103" mass="12167">MKGVYSLAGLLQKIQLSRKRSGENYWNHFLSFVLNCQRHDGLYEMDQERFWSPLQGGPVRDAVCGVPANVQSQVRRSERGFRRTSKSLFTRYLWVMWPKKKKT</sequence>
<protein>
    <submittedName>
        <fullName evidence="1">Uncharacterized protein</fullName>
    </submittedName>
</protein>
<accession>A0ABU7DPB6</accession>
<proteinExistence type="predicted"/>
<comment type="caution">
    <text evidence="1">The sequence shown here is derived from an EMBL/GenBank/DDBJ whole genome shotgun (WGS) entry which is preliminary data.</text>
</comment>
<keyword evidence="2" id="KW-1185">Reference proteome</keyword>
<reference evidence="1 2" key="1">
    <citation type="submission" date="2021-06" db="EMBL/GenBank/DDBJ databases">
        <authorList>
            <person name="Palmer J.M."/>
        </authorList>
    </citation>
    <scope>NUCLEOTIDE SEQUENCE [LARGE SCALE GENOMIC DNA]</scope>
    <source>
        <strain evidence="1 2">CL_MEX2019</strain>
        <tissue evidence="1">Muscle</tissue>
    </source>
</reference>
<evidence type="ECO:0000313" key="1">
    <source>
        <dbReference type="EMBL" id="MED6275623.1"/>
    </source>
</evidence>
<dbReference type="EMBL" id="JAHUTJ010028354">
    <property type="protein sequence ID" value="MED6275623.1"/>
    <property type="molecule type" value="Genomic_DNA"/>
</dbReference>
<dbReference type="Proteomes" id="UP001352852">
    <property type="component" value="Unassembled WGS sequence"/>
</dbReference>
<evidence type="ECO:0000313" key="2">
    <source>
        <dbReference type="Proteomes" id="UP001352852"/>
    </source>
</evidence>
<gene>
    <name evidence="1" type="ORF">CHARACLAT_028359</name>
</gene>
<name>A0ABU7DPB6_9TELE</name>